<reference evidence="2 3" key="1">
    <citation type="submission" date="2016-09" db="EMBL/GenBank/DDBJ databases">
        <authorList>
            <person name="Doonan J."/>
            <person name="Pachebat J.A."/>
            <person name="Golyshin P.N."/>
            <person name="Denman S."/>
            <person name="Mcdonald J.E."/>
        </authorList>
    </citation>
    <scope>NUCLEOTIDE SEQUENCE [LARGE SCALE GENOMIC DNA]</scope>
    <source>
        <strain evidence="2 3">NCPPB 3934</strain>
    </source>
</reference>
<keyword evidence="1" id="KW-0812">Transmembrane</keyword>
<feature type="transmembrane region" description="Helical" evidence="1">
    <location>
        <begin position="14"/>
        <end position="32"/>
    </location>
</feature>
<feature type="transmembrane region" description="Helical" evidence="1">
    <location>
        <begin position="38"/>
        <end position="58"/>
    </location>
</feature>
<keyword evidence="1" id="KW-1133">Transmembrane helix</keyword>
<gene>
    <name evidence="2" type="ORF">BIY29_19145</name>
</gene>
<organism evidence="2 3">
    <name type="scientific">Brenneria alni</name>
    <dbReference type="NCBI Taxonomy" id="71656"/>
    <lineage>
        <taxon>Bacteria</taxon>
        <taxon>Pseudomonadati</taxon>
        <taxon>Pseudomonadota</taxon>
        <taxon>Gammaproteobacteria</taxon>
        <taxon>Enterobacterales</taxon>
        <taxon>Pectobacteriaceae</taxon>
        <taxon>Brenneria</taxon>
    </lineage>
</organism>
<name>A0A421DIT4_9GAMM</name>
<accession>A0A421DIT4</accession>
<proteinExistence type="predicted"/>
<keyword evidence="1" id="KW-0472">Membrane</keyword>
<evidence type="ECO:0000313" key="3">
    <source>
        <dbReference type="Proteomes" id="UP000285648"/>
    </source>
</evidence>
<keyword evidence="3" id="KW-1185">Reference proteome</keyword>
<protein>
    <submittedName>
        <fullName evidence="2">Uncharacterized protein</fullName>
    </submittedName>
</protein>
<evidence type="ECO:0000313" key="2">
    <source>
        <dbReference type="EMBL" id="RLM17431.1"/>
    </source>
</evidence>
<comment type="caution">
    <text evidence="2">The sequence shown here is derived from an EMBL/GenBank/DDBJ whole genome shotgun (WGS) entry which is preliminary data.</text>
</comment>
<dbReference type="Proteomes" id="UP000285648">
    <property type="component" value="Unassembled WGS sequence"/>
</dbReference>
<sequence length="67" mass="7909">MSFKKIISYAVREFVNTYTTMALMLGLGVFFYEFIPQHWGKLTIVSIIIIVYVDIKFLSKKIKKKEK</sequence>
<dbReference type="EMBL" id="MJLZ01000105">
    <property type="protein sequence ID" value="RLM17431.1"/>
    <property type="molecule type" value="Genomic_DNA"/>
</dbReference>
<dbReference type="OrthoDB" id="6424421at2"/>
<dbReference type="AlphaFoldDB" id="A0A421DIT4"/>
<evidence type="ECO:0000256" key="1">
    <source>
        <dbReference type="SAM" id="Phobius"/>
    </source>
</evidence>